<dbReference type="InterPro" id="IPR004770">
    <property type="entry name" value="Na/H_antiport_NhaC"/>
</dbReference>
<keyword evidence="4" id="KW-1003">Cell membrane</keyword>
<feature type="transmembrane region" description="Helical" evidence="9">
    <location>
        <begin position="114"/>
        <end position="144"/>
    </location>
</feature>
<name>A0ABZ0GU37_9GAMM</name>
<feature type="domain" description="Na+/H+ antiporter NhaC-like C-terminal" evidence="10">
    <location>
        <begin position="165"/>
        <end position="471"/>
    </location>
</feature>
<keyword evidence="2" id="KW-0813">Transport</keyword>
<evidence type="ECO:0000256" key="1">
    <source>
        <dbReference type="ARBA" id="ARBA00004651"/>
    </source>
</evidence>
<feature type="transmembrane region" description="Helical" evidence="9">
    <location>
        <begin position="68"/>
        <end position="94"/>
    </location>
</feature>
<comment type="similarity">
    <text evidence="8">Belongs to the NhaC Na(+)/H(+) (TC 2.A.35) antiporter family.</text>
</comment>
<protein>
    <submittedName>
        <fullName evidence="11">Na+/H+ antiporter NhaC</fullName>
    </submittedName>
</protein>
<dbReference type="RefSeq" id="WP_348398053.1">
    <property type="nucleotide sequence ID" value="NZ_CP136600.1"/>
</dbReference>
<evidence type="ECO:0000256" key="2">
    <source>
        <dbReference type="ARBA" id="ARBA00022448"/>
    </source>
</evidence>
<accession>A0ABZ0GU37</accession>
<evidence type="ECO:0000313" key="12">
    <source>
        <dbReference type="Proteomes" id="UP001301442"/>
    </source>
</evidence>
<gene>
    <name evidence="11" type="primary">nhaC</name>
    <name evidence="11" type="ORF">RI844_08690</name>
</gene>
<feature type="transmembrane region" description="Helical" evidence="9">
    <location>
        <begin position="12"/>
        <end position="32"/>
    </location>
</feature>
<dbReference type="PANTHER" id="PTHR33451:SF3">
    <property type="entry name" value="MALATE-2H(+)_NA(+)-LACTATE ANTIPORTER"/>
    <property type="match status" value="1"/>
</dbReference>
<evidence type="ECO:0000256" key="4">
    <source>
        <dbReference type="ARBA" id="ARBA00022475"/>
    </source>
</evidence>
<feature type="transmembrane region" description="Helical" evidence="9">
    <location>
        <begin position="450"/>
        <end position="472"/>
    </location>
</feature>
<keyword evidence="5 9" id="KW-0812">Transmembrane</keyword>
<feature type="transmembrane region" description="Helical" evidence="9">
    <location>
        <begin position="38"/>
        <end position="56"/>
    </location>
</feature>
<keyword evidence="6 9" id="KW-1133">Transmembrane helix</keyword>
<evidence type="ECO:0000256" key="8">
    <source>
        <dbReference type="ARBA" id="ARBA00038435"/>
    </source>
</evidence>
<evidence type="ECO:0000256" key="7">
    <source>
        <dbReference type="ARBA" id="ARBA00023136"/>
    </source>
</evidence>
<dbReference type="InterPro" id="IPR052180">
    <property type="entry name" value="NhaC_Na-H+_Antiporter"/>
</dbReference>
<reference evidence="11 12" key="1">
    <citation type="submission" date="2023-09" db="EMBL/GenBank/DDBJ databases">
        <authorList>
            <person name="Qi X."/>
        </authorList>
    </citation>
    <scope>NUCLEOTIDE SEQUENCE [LARGE SCALE GENOMIC DNA]</scope>
    <source>
        <strain evidence="11 12">S1-1</strain>
    </source>
</reference>
<dbReference type="NCBIfam" id="TIGR00931">
    <property type="entry name" value="antiport_nhaC"/>
    <property type="match status" value="1"/>
</dbReference>
<feature type="transmembrane region" description="Helical" evidence="9">
    <location>
        <begin position="237"/>
        <end position="257"/>
    </location>
</feature>
<organism evidence="11 12">
    <name type="scientific">Thalassotalea fonticola</name>
    <dbReference type="NCBI Taxonomy" id="3065649"/>
    <lineage>
        <taxon>Bacteria</taxon>
        <taxon>Pseudomonadati</taxon>
        <taxon>Pseudomonadota</taxon>
        <taxon>Gammaproteobacteria</taxon>
        <taxon>Alteromonadales</taxon>
        <taxon>Colwelliaceae</taxon>
        <taxon>Thalassotalea</taxon>
    </lineage>
</organism>
<evidence type="ECO:0000256" key="5">
    <source>
        <dbReference type="ARBA" id="ARBA00022692"/>
    </source>
</evidence>
<evidence type="ECO:0000256" key="9">
    <source>
        <dbReference type="SAM" id="Phobius"/>
    </source>
</evidence>
<feature type="transmembrane region" description="Helical" evidence="9">
    <location>
        <begin position="369"/>
        <end position="393"/>
    </location>
</feature>
<keyword evidence="3" id="KW-0050">Antiport</keyword>
<feature type="transmembrane region" description="Helical" evidence="9">
    <location>
        <begin position="197"/>
        <end position="217"/>
    </location>
</feature>
<keyword evidence="7 9" id="KW-0472">Membrane</keyword>
<feature type="transmembrane region" description="Helical" evidence="9">
    <location>
        <begin position="287"/>
        <end position="307"/>
    </location>
</feature>
<keyword evidence="12" id="KW-1185">Reference proteome</keyword>
<sequence length="503" mass="54137">MKSTTRDPSLIDALIPIFFLLVLLSMAVFYFGDNSSSGPNQIALMICAGIATLVGLKNGHKRKHIEKSIVKGISLTLGAILILLAVGTLIGTWLLAGTVPTMIYYGLQILNPDYFYVSCSIICAVVAISIGSSWTVAATIGVALMGVANGLNISAPITAGAIISGAYFGDKLSPLSDTTNLAPAVAGTELFTHIKHMTWSTIPSFIIALFIFLILGFNHETKIVDGQLDGLLTSLQAVYFIDWYLLLPLVVTLTLAIKKVPAFPAIGIGAITGAIWAMLFQQDLILAYANSELGSVSANITVVWQVMHEGLKLNTENAVMNDLLSGGGMGSMLNTIWLIICAMTFGAIMEGVGLLKKIVETLIRFSQRASSLITTTIITAFGTNCIAADQYIAVVMPGRMFKDEFTKRNLAPENLSRALEDGGTVTSPLVPWNTCGAYMQSVLLVNPLEYAVFCFFNWLTPIVGIICAVLGYKVKTLVNEGKDAMLEPLKIPKKLRRVKRARS</sequence>
<evidence type="ECO:0000256" key="6">
    <source>
        <dbReference type="ARBA" id="ARBA00022989"/>
    </source>
</evidence>
<comment type="subcellular location">
    <subcellularLocation>
        <location evidence="1">Cell membrane</location>
        <topology evidence="1">Multi-pass membrane protein</topology>
    </subcellularLocation>
</comment>
<evidence type="ECO:0000313" key="11">
    <source>
        <dbReference type="EMBL" id="WOH39286.1"/>
    </source>
</evidence>
<feature type="transmembrane region" description="Helical" evidence="9">
    <location>
        <begin position="151"/>
        <end position="169"/>
    </location>
</feature>
<dbReference type="Pfam" id="PF03553">
    <property type="entry name" value="Na_H_antiporter"/>
    <property type="match status" value="1"/>
</dbReference>
<feature type="transmembrane region" description="Helical" evidence="9">
    <location>
        <begin position="327"/>
        <end position="348"/>
    </location>
</feature>
<dbReference type="PANTHER" id="PTHR33451">
    <property type="entry name" value="MALATE-2H(+)/NA(+)-LACTATE ANTIPORTER"/>
    <property type="match status" value="1"/>
</dbReference>
<dbReference type="InterPro" id="IPR018461">
    <property type="entry name" value="Na/H_Antiport_NhaC-like_C"/>
</dbReference>
<evidence type="ECO:0000259" key="10">
    <source>
        <dbReference type="Pfam" id="PF03553"/>
    </source>
</evidence>
<proteinExistence type="inferred from homology"/>
<dbReference type="EMBL" id="CP136600">
    <property type="protein sequence ID" value="WOH39286.1"/>
    <property type="molecule type" value="Genomic_DNA"/>
</dbReference>
<feature type="transmembrane region" description="Helical" evidence="9">
    <location>
        <begin position="263"/>
        <end position="280"/>
    </location>
</feature>
<evidence type="ECO:0000256" key="3">
    <source>
        <dbReference type="ARBA" id="ARBA00022449"/>
    </source>
</evidence>
<dbReference type="Proteomes" id="UP001301442">
    <property type="component" value="Chromosome"/>
</dbReference>